<comment type="subcellular location">
    <subcellularLocation>
        <location evidence="2 10">Cell membrane</location>
        <topology evidence="2 10">Peripheral membrane protein</topology>
    </subcellularLocation>
</comment>
<sequence>MSERIHLEVLTPERRIFSAQVAELQFPTKDRGYYGILPGHTPLVTAVGQGLITYTEDGQKHWLTVFGGFAQVGPDHVTILARASETVDMIDVERAEAARVRAQKLLKDAEGETDLDQAQVSLERSLIRLQAAGKPAGH</sequence>
<comment type="similarity">
    <text evidence="3 10 11">Belongs to the ATPase epsilon chain family.</text>
</comment>
<dbReference type="HAMAP" id="MF_00530">
    <property type="entry name" value="ATP_synth_epsil_bac"/>
    <property type="match status" value="1"/>
</dbReference>
<dbReference type="InterPro" id="IPR036771">
    <property type="entry name" value="ATPsynth_dsu/esu_N"/>
</dbReference>
<evidence type="ECO:0000256" key="11">
    <source>
        <dbReference type="RuleBase" id="RU003656"/>
    </source>
</evidence>
<evidence type="ECO:0000256" key="6">
    <source>
        <dbReference type="ARBA" id="ARBA00023065"/>
    </source>
</evidence>
<organism evidence="14 15">
    <name type="scientific">Mesoterricola sediminis</name>
    <dbReference type="NCBI Taxonomy" id="2927980"/>
    <lineage>
        <taxon>Bacteria</taxon>
        <taxon>Pseudomonadati</taxon>
        <taxon>Acidobacteriota</taxon>
        <taxon>Holophagae</taxon>
        <taxon>Holophagales</taxon>
        <taxon>Holophagaceae</taxon>
        <taxon>Mesoterricola</taxon>
    </lineage>
</organism>
<dbReference type="Gene3D" id="2.60.15.10">
    <property type="entry name" value="F0F1 ATP synthase delta/epsilon subunit, N-terminal"/>
    <property type="match status" value="1"/>
</dbReference>
<keyword evidence="9 10" id="KW-0066">ATP synthesis</keyword>
<dbReference type="GO" id="GO:0046933">
    <property type="term" value="F:proton-transporting ATP synthase activity, rotational mechanism"/>
    <property type="evidence" value="ECO:0007669"/>
    <property type="project" value="UniProtKB-UniRule"/>
</dbReference>
<evidence type="ECO:0000256" key="4">
    <source>
        <dbReference type="ARBA" id="ARBA00011648"/>
    </source>
</evidence>
<evidence type="ECO:0000256" key="8">
    <source>
        <dbReference type="ARBA" id="ARBA00023196"/>
    </source>
</evidence>
<evidence type="ECO:0000256" key="1">
    <source>
        <dbReference type="ARBA" id="ARBA00003543"/>
    </source>
</evidence>
<evidence type="ECO:0000256" key="7">
    <source>
        <dbReference type="ARBA" id="ARBA00023136"/>
    </source>
</evidence>
<dbReference type="SUPFAM" id="SSF46604">
    <property type="entry name" value="Epsilon subunit of F1F0-ATP synthase C-terminal domain"/>
    <property type="match status" value="1"/>
</dbReference>
<dbReference type="Proteomes" id="UP001228113">
    <property type="component" value="Chromosome"/>
</dbReference>
<dbReference type="KEGG" id="msea:METESE_03190"/>
<dbReference type="NCBIfam" id="TIGR01216">
    <property type="entry name" value="ATP_synt_epsi"/>
    <property type="match status" value="1"/>
</dbReference>
<dbReference type="GO" id="GO:0045259">
    <property type="term" value="C:proton-transporting ATP synthase complex"/>
    <property type="evidence" value="ECO:0007669"/>
    <property type="project" value="UniProtKB-KW"/>
</dbReference>
<dbReference type="PANTHER" id="PTHR13822:SF10">
    <property type="entry name" value="ATP SYNTHASE EPSILON CHAIN, CHLOROPLASTIC"/>
    <property type="match status" value="1"/>
</dbReference>
<proteinExistence type="inferred from homology"/>
<evidence type="ECO:0000256" key="5">
    <source>
        <dbReference type="ARBA" id="ARBA00022448"/>
    </source>
</evidence>
<dbReference type="GO" id="GO:0005524">
    <property type="term" value="F:ATP binding"/>
    <property type="evidence" value="ECO:0007669"/>
    <property type="project" value="UniProtKB-UniRule"/>
</dbReference>
<evidence type="ECO:0000256" key="3">
    <source>
        <dbReference type="ARBA" id="ARBA00005712"/>
    </source>
</evidence>
<dbReference type="AlphaFoldDB" id="A0AA48H0Q8"/>
<dbReference type="InterPro" id="IPR001469">
    <property type="entry name" value="ATP_synth_F1_dsu/esu"/>
</dbReference>
<evidence type="ECO:0000256" key="10">
    <source>
        <dbReference type="HAMAP-Rule" id="MF_00530"/>
    </source>
</evidence>
<evidence type="ECO:0000313" key="15">
    <source>
        <dbReference type="Proteomes" id="UP001228113"/>
    </source>
</evidence>
<keyword evidence="10" id="KW-0375">Hydrogen ion transport</keyword>
<keyword evidence="6 10" id="KW-0406">Ion transport</keyword>
<accession>A0AA48H0Q8</accession>
<dbReference type="GO" id="GO:0005886">
    <property type="term" value="C:plasma membrane"/>
    <property type="evidence" value="ECO:0007669"/>
    <property type="project" value="UniProtKB-SubCell"/>
</dbReference>
<feature type="domain" description="ATP synthase epsilon subunit C-terminal" evidence="12">
    <location>
        <begin position="90"/>
        <end position="133"/>
    </location>
</feature>
<dbReference type="PANTHER" id="PTHR13822">
    <property type="entry name" value="ATP SYNTHASE DELTA/EPSILON CHAIN"/>
    <property type="match status" value="1"/>
</dbReference>
<dbReference type="InterPro" id="IPR036794">
    <property type="entry name" value="ATP_F1_dsu/esu_C_sf"/>
</dbReference>
<keyword evidence="7 10" id="KW-0472">Membrane</keyword>
<evidence type="ECO:0000259" key="13">
    <source>
        <dbReference type="Pfam" id="PF02823"/>
    </source>
</evidence>
<evidence type="ECO:0000256" key="9">
    <source>
        <dbReference type="ARBA" id="ARBA00023310"/>
    </source>
</evidence>
<keyword evidence="15" id="KW-1185">Reference proteome</keyword>
<evidence type="ECO:0000259" key="12">
    <source>
        <dbReference type="Pfam" id="PF00401"/>
    </source>
</evidence>
<name>A0AA48H0Q8_9BACT</name>
<dbReference type="EMBL" id="AP027081">
    <property type="protein sequence ID" value="BDU75361.1"/>
    <property type="molecule type" value="Genomic_DNA"/>
</dbReference>
<dbReference type="Gene3D" id="1.20.5.440">
    <property type="entry name" value="ATP synthase delta/epsilon subunit, C-terminal domain"/>
    <property type="match status" value="1"/>
</dbReference>
<dbReference type="CDD" id="cd12152">
    <property type="entry name" value="F1-ATPase_delta"/>
    <property type="match status" value="1"/>
</dbReference>
<feature type="domain" description="ATP synthase F1 complex delta/epsilon subunit N-terminal" evidence="13">
    <location>
        <begin position="5"/>
        <end position="83"/>
    </location>
</feature>
<gene>
    <name evidence="10 14" type="primary">atpC</name>
    <name evidence="14" type="ORF">METESE_03190</name>
</gene>
<keyword evidence="10" id="KW-1003">Cell membrane</keyword>
<dbReference type="InterPro" id="IPR020547">
    <property type="entry name" value="ATP_synth_F1_esu_C"/>
</dbReference>
<dbReference type="Pfam" id="PF02823">
    <property type="entry name" value="ATP-synt_DE_N"/>
    <property type="match status" value="1"/>
</dbReference>
<comment type="subunit">
    <text evidence="4 10 11">F-type ATPases have 2 components, CF(1) - the catalytic core - and CF(0) - the membrane proton channel. CF(1) has five subunits: alpha(3), beta(3), gamma(1), delta(1), epsilon(1). CF(0) has three main subunits: a, b and c.</text>
</comment>
<dbReference type="InterPro" id="IPR020546">
    <property type="entry name" value="ATP_synth_F1_dsu/esu_N"/>
</dbReference>
<reference evidence="14" key="1">
    <citation type="journal article" date="2023" name="Int. J. Syst. Evol. Microbiol.">
        <title>Mesoterricola silvestris gen. nov., sp. nov., Mesoterricola sediminis sp. nov., Geothrix oryzae sp. nov., Geothrix edaphica sp. nov., Geothrix rubra sp. nov., and Geothrix limicola sp. nov., six novel members of Acidobacteriota isolated from soils.</title>
        <authorList>
            <person name="Itoh H."/>
            <person name="Sugisawa Y."/>
            <person name="Mise K."/>
            <person name="Xu Z."/>
            <person name="Kuniyasu M."/>
            <person name="Ushijima N."/>
            <person name="Kawano K."/>
            <person name="Kobayashi E."/>
            <person name="Shiratori Y."/>
            <person name="Masuda Y."/>
            <person name="Senoo K."/>
        </authorList>
    </citation>
    <scope>NUCLEOTIDE SEQUENCE</scope>
    <source>
        <strain evidence="14">W786</strain>
    </source>
</reference>
<dbReference type="RefSeq" id="WP_243334449.1">
    <property type="nucleotide sequence ID" value="NZ_AP027081.1"/>
</dbReference>
<dbReference type="Pfam" id="PF00401">
    <property type="entry name" value="ATP-synt_DE"/>
    <property type="match status" value="1"/>
</dbReference>
<dbReference type="SUPFAM" id="SSF51344">
    <property type="entry name" value="Epsilon subunit of F1F0-ATP synthase N-terminal domain"/>
    <property type="match status" value="1"/>
</dbReference>
<evidence type="ECO:0000313" key="14">
    <source>
        <dbReference type="EMBL" id="BDU75361.1"/>
    </source>
</evidence>
<keyword evidence="5 10" id="KW-0813">Transport</keyword>
<comment type="function">
    <text evidence="1 10">Produces ATP from ADP in the presence of a proton gradient across the membrane.</text>
</comment>
<evidence type="ECO:0000256" key="2">
    <source>
        <dbReference type="ARBA" id="ARBA00004202"/>
    </source>
</evidence>
<protein>
    <recommendedName>
        <fullName evidence="10">ATP synthase epsilon chain</fullName>
    </recommendedName>
    <alternativeName>
        <fullName evidence="10">ATP synthase F1 sector epsilon subunit</fullName>
    </alternativeName>
    <alternativeName>
        <fullName evidence="10">F-ATPase epsilon subunit</fullName>
    </alternativeName>
</protein>
<keyword evidence="8 10" id="KW-0139">CF(1)</keyword>